<dbReference type="Gene3D" id="3.30.500.20">
    <property type="entry name" value="BH3703-like domains"/>
    <property type="match status" value="1"/>
</dbReference>
<dbReference type="Pfam" id="PF04634">
    <property type="entry name" value="YezG-like"/>
    <property type="match status" value="1"/>
</dbReference>
<dbReference type="InterPro" id="IPR036170">
    <property type="entry name" value="YezG-like_sf"/>
</dbReference>
<organism evidence="1 2">
    <name type="scientific">Floccifex porci</name>
    <dbReference type="NCBI Taxonomy" id="2606629"/>
    <lineage>
        <taxon>Bacteria</taxon>
        <taxon>Bacillati</taxon>
        <taxon>Bacillota</taxon>
        <taxon>Erysipelotrichia</taxon>
        <taxon>Erysipelotrichales</taxon>
        <taxon>Erysipelotrichaceae</taxon>
        <taxon>Floccifex</taxon>
    </lineage>
</organism>
<proteinExistence type="predicted"/>
<dbReference type="EMBL" id="VUMM01000014">
    <property type="protein sequence ID" value="MSS01873.1"/>
    <property type="molecule type" value="Genomic_DNA"/>
</dbReference>
<dbReference type="RefSeq" id="WP_154460556.1">
    <property type="nucleotide sequence ID" value="NZ_VUMM01000014.1"/>
</dbReference>
<sequence>MTIKLFQKIYEKLNVYLPEEWEKIVYYAYYPTDDSYDMKFYVNVDQKYKSCFDYINHYKIADLFSDIDDLIYPIRETMNDKWTIMTITVEKNGKFKTDYVYDRINETEFFKKWESQYLK</sequence>
<name>A0A7X2N3N4_9FIRM</name>
<protein>
    <submittedName>
        <fullName evidence="1">DUF600 family protein</fullName>
    </submittedName>
</protein>
<evidence type="ECO:0000313" key="2">
    <source>
        <dbReference type="Proteomes" id="UP000470082"/>
    </source>
</evidence>
<dbReference type="InterPro" id="IPR006728">
    <property type="entry name" value="YezG-like"/>
</dbReference>
<dbReference type="AlphaFoldDB" id="A0A7X2N3N4"/>
<dbReference type="SUPFAM" id="SSF160424">
    <property type="entry name" value="BH3703-like"/>
    <property type="match status" value="1"/>
</dbReference>
<keyword evidence="2" id="KW-1185">Reference proteome</keyword>
<comment type="caution">
    <text evidence="1">The sequence shown here is derived from an EMBL/GenBank/DDBJ whole genome shotgun (WGS) entry which is preliminary data.</text>
</comment>
<dbReference type="Proteomes" id="UP000470082">
    <property type="component" value="Unassembled WGS sequence"/>
</dbReference>
<accession>A0A7X2N3N4</accession>
<evidence type="ECO:0000313" key="1">
    <source>
        <dbReference type="EMBL" id="MSS01873.1"/>
    </source>
</evidence>
<reference evidence="1 2" key="1">
    <citation type="submission" date="2019-08" db="EMBL/GenBank/DDBJ databases">
        <title>In-depth cultivation of the pig gut microbiome towards novel bacterial diversity and tailored functional studies.</title>
        <authorList>
            <person name="Wylensek D."/>
            <person name="Hitch T.C.A."/>
            <person name="Clavel T."/>
        </authorList>
    </citation>
    <scope>NUCLEOTIDE SEQUENCE [LARGE SCALE GENOMIC DNA]</scope>
    <source>
        <strain evidence="1 2">LKV-178-WT-2G</strain>
    </source>
</reference>
<gene>
    <name evidence="1" type="ORF">FYJ50_07150</name>
</gene>